<dbReference type="InterPro" id="IPR041916">
    <property type="entry name" value="Anti_sigma_zinc_sf"/>
</dbReference>
<protein>
    <recommendedName>
        <fullName evidence="2">Putative zinc-finger domain-containing protein</fullName>
    </recommendedName>
</protein>
<reference evidence="3" key="1">
    <citation type="submission" date="2018-06" db="EMBL/GenBank/DDBJ databases">
        <authorList>
            <person name="Zhirakovskaya E."/>
        </authorList>
    </citation>
    <scope>NUCLEOTIDE SEQUENCE</scope>
</reference>
<sequence length="230" mass="25251">MTCNALHGLMDDYLDNELSPVQRVSFERHLNECTGCQQRLSRERLLRADLKAMPVPAPSADFAERVLRQSVEGNVSHHHRHGFVTGFGSALVAGLALWIVVGFFPVQQQVAPEKTGPLQTVSITLDALNKTQDVALVFNAGRAVLGARVSIELPDNITIAGYPGRKRLEWSTDLAKGSNLLRLPVIASQVDVGQLIAHIEHDNKVTTLRIQLDVRKPGLTGTVELPTQRM</sequence>
<evidence type="ECO:0000256" key="1">
    <source>
        <dbReference type="SAM" id="Phobius"/>
    </source>
</evidence>
<keyword evidence="1" id="KW-1133">Transmembrane helix</keyword>
<dbReference type="AlphaFoldDB" id="A0A3B1AJN9"/>
<name>A0A3B1AJN9_9ZZZZ</name>
<feature type="non-terminal residue" evidence="3">
    <location>
        <position position="230"/>
    </location>
</feature>
<accession>A0A3B1AJN9</accession>
<evidence type="ECO:0000313" key="3">
    <source>
        <dbReference type="EMBL" id="VAX01931.1"/>
    </source>
</evidence>
<keyword evidence="1" id="KW-0472">Membrane</keyword>
<keyword evidence="1" id="KW-0812">Transmembrane</keyword>
<evidence type="ECO:0000259" key="2">
    <source>
        <dbReference type="Pfam" id="PF13490"/>
    </source>
</evidence>
<dbReference type="InterPro" id="IPR027383">
    <property type="entry name" value="Znf_put"/>
</dbReference>
<feature type="transmembrane region" description="Helical" evidence="1">
    <location>
        <begin position="83"/>
        <end position="104"/>
    </location>
</feature>
<dbReference type="EMBL" id="UOFU01000244">
    <property type="protein sequence ID" value="VAX01931.1"/>
    <property type="molecule type" value="Genomic_DNA"/>
</dbReference>
<gene>
    <name evidence="3" type="ORF">MNBD_GAMMA20-191</name>
</gene>
<organism evidence="3">
    <name type="scientific">hydrothermal vent metagenome</name>
    <dbReference type="NCBI Taxonomy" id="652676"/>
    <lineage>
        <taxon>unclassified sequences</taxon>
        <taxon>metagenomes</taxon>
        <taxon>ecological metagenomes</taxon>
    </lineage>
</organism>
<dbReference type="Pfam" id="PF13490">
    <property type="entry name" value="zf-HC2"/>
    <property type="match status" value="1"/>
</dbReference>
<proteinExistence type="predicted"/>
<feature type="domain" description="Putative zinc-finger" evidence="2">
    <location>
        <begin position="3"/>
        <end position="37"/>
    </location>
</feature>
<dbReference type="Gene3D" id="1.10.10.1320">
    <property type="entry name" value="Anti-sigma factor, zinc-finger domain"/>
    <property type="match status" value="1"/>
</dbReference>